<reference evidence="3" key="1">
    <citation type="journal article" date="2019" name="Int. J. Syst. Evol. Microbiol.">
        <title>The Global Catalogue of Microorganisms (GCM) 10K type strain sequencing project: providing services to taxonomists for standard genome sequencing and annotation.</title>
        <authorList>
            <consortium name="The Broad Institute Genomics Platform"/>
            <consortium name="The Broad Institute Genome Sequencing Center for Infectious Disease"/>
            <person name="Wu L."/>
            <person name="Ma J."/>
        </authorList>
    </citation>
    <scope>NUCLEOTIDE SEQUENCE [LARGE SCALE GENOMIC DNA]</scope>
    <source>
        <strain evidence="3">JCM 17810</strain>
    </source>
</reference>
<dbReference type="InterPro" id="IPR050490">
    <property type="entry name" value="Bact_solute-bd_prot1"/>
</dbReference>
<name>A0ABP8L410_9MICO</name>
<protein>
    <submittedName>
        <fullName evidence="2">Sugar ABC transporter substrate-binding protein</fullName>
    </submittedName>
</protein>
<accession>A0ABP8L410</accession>
<dbReference type="PANTHER" id="PTHR43649">
    <property type="entry name" value="ARABINOSE-BINDING PROTEIN-RELATED"/>
    <property type="match status" value="1"/>
</dbReference>
<evidence type="ECO:0000313" key="3">
    <source>
        <dbReference type="Proteomes" id="UP001500622"/>
    </source>
</evidence>
<dbReference type="Pfam" id="PF01547">
    <property type="entry name" value="SBP_bac_1"/>
    <property type="match status" value="1"/>
</dbReference>
<dbReference type="SUPFAM" id="SSF53850">
    <property type="entry name" value="Periplasmic binding protein-like II"/>
    <property type="match status" value="1"/>
</dbReference>
<dbReference type="Gene3D" id="3.40.190.10">
    <property type="entry name" value="Periplasmic binding protein-like II"/>
    <property type="match status" value="1"/>
</dbReference>
<dbReference type="PANTHER" id="PTHR43649:SF14">
    <property type="entry name" value="BLR3389 PROTEIN"/>
    <property type="match status" value="1"/>
</dbReference>
<dbReference type="EMBL" id="BAABGN010000007">
    <property type="protein sequence ID" value="GAA4422327.1"/>
    <property type="molecule type" value="Genomic_DNA"/>
</dbReference>
<sequence>MAAGALALTACSGDDGGGGGGEPQTEEISQEQFDEAMSTPTDLTFWTWVPDIQNEVDMFMEEYPEIDVEVVNVGQGADHYQQLRTALEAGEGAPDVAQMEYQHISSFRLGEHLLDLAPYLPDDMSSMYPDWVWSQITAGEAVYGVPQDTGPMGNLYRTDLFEEAGIEAPETWAEFADAARTYREATPDSFITNLPPNQAGQMMGFLWQAGARPFGYDGEETVRIELDSPEAIQVVEYWQDLVQNDLVAVDPDFNDQWYQAIASGKYASWQTAAWGPVFLQGTAGSTSGLWRATELPQWEAGEHVSGNWGGSTDAVMASSQNPIAAAELARWINVEKAPAMRLATEQFLFPPSNKILEDPEFLGHESEFYGGQKVNELFAEISTTVPTDFGWLPFMEYAYSSYNETLGDTIANRGDMVAGLRAWEQELEAYAENQGFTVE</sequence>
<evidence type="ECO:0000313" key="2">
    <source>
        <dbReference type="EMBL" id="GAA4422327.1"/>
    </source>
</evidence>
<gene>
    <name evidence="2" type="ORF">GCM10023169_16550</name>
</gene>
<evidence type="ECO:0000256" key="1">
    <source>
        <dbReference type="SAM" id="MobiDB-lite"/>
    </source>
</evidence>
<feature type="region of interest" description="Disordered" evidence="1">
    <location>
        <begin position="8"/>
        <end position="32"/>
    </location>
</feature>
<comment type="caution">
    <text evidence="2">The sequence shown here is derived from an EMBL/GenBank/DDBJ whole genome shotgun (WGS) entry which is preliminary data.</text>
</comment>
<keyword evidence="3" id="KW-1185">Reference proteome</keyword>
<organism evidence="2 3">
    <name type="scientific">Georgenia halophila</name>
    <dbReference type="NCBI Taxonomy" id="620889"/>
    <lineage>
        <taxon>Bacteria</taxon>
        <taxon>Bacillati</taxon>
        <taxon>Actinomycetota</taxon>
        <taxon>Actinomycetes</taxon>
        <taxon>Micrococcales</taxon>
        <taxon>Bogoriellaceae</taxon>
        <taxon>Georgenia</taxon>
    </lineage>
</organism>
<dbReference type="Proteomes" id="UP001500622">
    <property type="component" value="Unassembled WGS sequence"/>
</dbReference>
<proteinExistence type="predicted"/>
<dbReference type="InterPro" id="IPR006059">
    <property type="entry name" value="SBP"/>
</dbReference>